<reference evidence="6" key="2">
    <citation type="submission" date="2025-08" db="UniProtKB">
        <authorList>
            <consortium name="RefSeq"/>
        </authorList>
    </citation>
    <scope>IDENTIFICATION</scope>
    <source>
        <tissue evidence="6">Leaf</tissue>
    </source>
</reference>
<evidence type="ECO:0000256" key="2">
    <source>
        <dbReference type="ARBA" id="ARBA00022670"/>
    </source>
</evidence>
<name>A0ABM3R797_SPIOL</name>
<keyword evidence="2" id="KW-0645">Protease</keyword>
<protein>
    <recommendedName>
        <fullName evidence="4">Ubiquitin-like protease family profile domain-containing protein</fullName>
    </recommendedName>
</protein>
<proteinExistence type="inferred from homology"/>
<evidence type="ECO:0000256" key="3">
    <source>
        <dbReference type="ARBA" id="ARBA00022801"/>
    </source>
</evidence>
<evidence type="ECO:0000313" key="5">
    <source>
        <dbReference type="Proteomes" id="UP000813463"/>
    </source>
</evidence>
<evidence type="ECO:0000313" key="6">
    <source>
        <dbReference type="RefSeq" id="XP_056691493.1"/>
    </source>
</evidence>
<dbReference type="Gene3D" id="3.40.395.10">
    <property type="entry name" value="Adenoviral Proteinase, Chain A"/>
    <property type="match status" value="1"/>
</dbReference>
<dbReference type="InterPro" id="IPR003653">
    <property type="entry name" value="Peptidase_C48_C"/>
</dbReference>
<reference evidence="5" key="1">
    <citation type="journal article" date="2021" name="Nat. Commun.">
        <title>Genomic analyses provide insights into spinach domestication and the genetic basis of agronomic traits.</title>
        <authorList>
            <person name="Cai X."/>
            <person name="Sun X."/>
            <person name="Xu C."/>
            <person name="Sun H."/>
            <person name="Wang X."/>
            <person name="Ge C."/>
            <person name="Zhang Z."/>
            <person name="Wang Q."/>
            <person name="Fei Z."/>
            <person name="Jiao C."/>
            <person name="Wang Q."/>
        </authorList>
    </citation>
    <scope>NUCLEOTIDE SEQUENCE [LARGE SCALE GENOMIC DNA]</scope>
    <source>
        <strain evidence="5">cv. Varoflay</strain>
    </source>
</reference>
<sequence length="220" mass="24684">MASQCVSTGYVRMASFLYTKVWRVKEFVGKSERILLTPDFALRVLEPRDSNYIIGTKYGKVLKNIPFTSLATVFVPVLVKEHWWGVCFDIKGKAIRLIDSIFKNPAEKHADNLNDLVNAMDTMFEVNVPGYQAGTMSNWRTEVINIAGNVDNKSCGVIMLSCMKACAPRFVAQYEVHDLVKLRTALMLDDLLSEYNDVSYAMLEAMLPRARTRGGSSGLP</sequence>
<organism evidence="5 6">
    <name type="scientific">Spinacia oleracea</name>
    <name type="common">Spinach</name>
    <dbReference type="NCBI Taxonomy" id="3562"/>
    <lineage>
        <taxon>Eukaryota</taxon>
        <taxon>Viridiplantae</taxon>
        <taxon>Streptophyta</taxon>
        <taxon>Embryophyta</taxon>
        <taxon>Tracheophyta</taxon>
        <taxon>Spermatophyta</taxon>
        <taxon>Magnoliopsida</taxon>
        <taxon>eudicotyledons</taxon>
        <taxon>Gunneridae</taxon>
        <taxon>Pentapetalae</taxon>
        <taxon>Caryophyllales</taxon>
        <taxon>Chenopodiaceae</taxon>
        <taxon>Chenopodioideae</taxon>
        <taxon>Anserineae</taxon>
        <taxon>Spinacia</taxon>
    </lineage>
</organism>
<dbReference type="Proteomes" id="UP000813463">
    <property type="component" value="Chromosome 2"/>
</dbReference>
<accession>A0ABM3R797</accession>
<keyword evidence="5" id="KW-1185">Reference proteome</keyword>
<evidence type="ECO:0000259" key="4">
    <source>
        <dbReference type="Pfam" id="PF02902"/>
    </source>
</evidence>
<evidence type="ECO:0000256" key="1">
    <source>
        <dbReference type="ARBA" id="ARBA00005234"/>
    </source>
</evidence>
<dbReference type="RefSeq" id="XP_056691493.1">
    <property type="nucleotide sequence ID" value="XM_056835515.1"/>
</dbReference>
<dbReference type="Pfam" id="PF02902">
    <property type="entry name" value="Peptidase_C48"/>
    <property type="match status" value="1"/>
</dbReference>
<dbReference type="InterPro" id="IPR038765">
    <property type="entry name" value="Papain-like_cys_pep_sf"/>
</dbReference>
<dbReference type="SUPFAM" id="SSF54001">
    <property type="entry name" value="Cysteine proteinases"/>
    <property type="match status" value="1"/>
</dbReference>
<feature type="domain" description="Ubiquitin-like protease family profile" evidence="4">
    <location>
        <begin position="63"/>
        <end position="186"/>
    </location>
</feature>
<gene>
    <name evidence="6" type="primary">LOC110777240</name>
</gene>
<keyword evidence="3" id="KW-0378">Hydrolase</keyword>
<comment type="similarity">
    <text evidence="1">Belongs to the peptidase C48 family.</text>
</comment>
<dbReference type="GeneID" id="110777240"/>